<accession>A0A6H5G045</accession>
<dbReference type="AlphaFoldDB" id="A0A6H5G045"/>
<evidence type="ECO:0000313" key="2">
    <source>
        <dbReference type="Proteomes" id="UP000479000"/>
    </source>
</evidence>
<protein>
    <submittedName>
        <fullName evidence="1">Uncharacterized protein</fullName>
    </submittedName>
</protein>
<name>A0A6H5G045_9HEMI</name>
<dbReference type="EMBL" id="CADCXU010003199">
    <property type="protein sequence ID" value="CAA9995211.1"/>
    <property type="molecule type" value="Genomic_DNA"/>
</dbReference>
<proteinExistence type="predicted"/>
<reference evidence="1 2" key="1">
    <citation type="submission" date="2020-02" db="EMBL/GenBank/DDBJ databases">
        <authorList>
            <person name="Ferguson B K."/>
        </authorList>
    </citation>
    <scope>NUCLEOTIDE SEQUENCE [LARGE SCALE GENOMIC DNA]</scope>
</reference>
<evidence type="ECO:0000313" key="1">
    <source>
        <dbReference type="EMBL" id="CAA9995211.1"/>
    </source>
</evidence>
<sequence length="82" mass="9242">MASSTSRFFGKCALNVSRRRFSAGPVPKMRKSAKERARSIGCAATAGLVAWSYVRYFDLDVVYASKSKKKCHQYQCTSVFQY</sequence>
<gene>
    <name evidence="1" type="ORF">NTEN_LOCUS2002</name>
</gene>
<organism evidence="1 2">
    <name type="scientific">Nesidiocoris tenuis</name>
    <dbReference type="NCBI Taxonomy" id="355587"/>
    <lineage>
        <taxon>Eukaryota</taxon>
        <taxon>Metazoa</taxon>
        <taxon>Ecdysozoa</taxon>
        <taxon>Arthropoda</taxon>
        <taxon>Hexapoda</taxon>
        <taxon>Insecta</taxon>
        <taxon>Pterygota</taxon>
        <taxon>Neoptera</taxon>
        <taxon>Paraneoptera</taxon>
        <taxon>Hemiptera</taxon>
        <taxon>Heteroptera</taxon>
        <taxon>Panheteroptera</taxon>
        <taxon>Cimicomorpha</taxon>
        <taxon>Miridae</taxon>
        <taxon>Dicyphina</taxon>
        <taxon>Nesidiocoris</taxon>
    </lineage>
</organism>
<keyword evidence="2" id="KW-1185">Reference proteome</keyword>
<dbReference type="Proteomes" id="UP000479000">
    <property type="component" value="Unassembled WGS sequence"/>
</dbReference>